<dbReference type="OrthoDB" id="2434933at2759"/>
<reference evidence="1 2" key="1">
    <citation type="submission" date="2018-08" db="EMBL/GenBank/DDBJ databases">
        <title>Genome and evolution of the arbuscular mycorrhizal fungus Diversispora epigaea (formerly Glomus versiforme) and its bacterial endosymbionts.</title>
        <authorList>
            <person name="Sun X."/>
            <person name="Fei Z."/>
            <person name="Harrison M."/>
        </authorList>
    </citation>
    <scope>NUCLEOTIDE SEQUENCE [LARGE SCALE GENOMIC DNA]</scope>
    <source>
        <strain evidence="1 2">IT104</strain>
    </source>
</reference>
<dbReference type="AlphaFoldDB" id="A0A397IA67"/>
<comment type="caution">
    <text evidence="1">The sequence shown here is derived from an EMBL/GenBank/DDBJ whole genome shotgun (WGS) entry which is preliminary data.</text>
</comment>
<evidence type="ECO:0000313" key="2">
    <source>
        <dbReference type="Proteomes" id="UP000266861"/>
    </source>
</evidence>
<sequence length="180" mass="21038">MKKQNPPETLQSLLKYESKPGQVQRFLACVGKNFRWPSSIPEYLKRRAFIKIADIDFEFEDEVGFNIIFFYNAFDRGEFVGHENEWVTVNNQKVIKYGEEYNDDQLNYILEIMPNAIQLPVDRTRLPRSAPETILPYHVKRIPGKREWSTITMIAEGYGVPAEQIHVSMMFEVSISDDNN</sequence>
<accession>A0A397IA67</accession>
<dbReference type="EMBL" id="PQFF01000223">
    <property type="protein sequence ID" value="RHZ72709.1"/>
    <property type="molecule type" value="Genomic_DNA"/>
</dbReference>
<evidence type="ECO:0000313" key="1">
    <source>
        <dbReference type="EMBL" id="RHZ72709.1"/>
    </source>
</evidence>
<proteinExistence type="predicted"/>
<dbReference type="Proteomes" id="UP000266861">
    <property type="component" value="Unassembled WGS sequence"/>
</dbReference>
<name>A0A397IA67_9GLOM</name>
<protein>
    <submittedName>
        <fullName evidence="1">Uncharacterized protein</fullName>
    </submittedName>
</protein>
<gene>
    <name evidence="1" type="ORF">Glove_241g67</name>
</gene>
<keyword evidence="2" id="KW-1185">Reference proteome</keyword>
<organism evidence="1 2">
    <name type="scientific">Diversispora epigaea</name>
    <dbReference type="NCBI Taxonomy" id="1348612"/>
    <lineage>
        <taxon>Eukaryota</taxon>
        <taxon>Fungi</taxon>
        <taxon>Fungi incertae sedis</taxon>
        <taxon>Mucoromycota</taxon>
        <taxon>Glomeromycotina</taxon>
        <taxon>Glomeromycetes</taxon>
        <taxon>Diversisporales</taxon>
        <taxon>Diversisporaceae</taxon>
        <taxon>Diversispora</taxon>
    </lineage>
</organism>